<protein>
    <submittedName>
        <fullName evidence="3">Uncharacterized protein</fullName>
    </submittedName>
</protein>
<keyword evidence="2" id="KW-0732">Signal</keyword>
<comment type="caution">
    <text evidence="3">The sequence shown here is derived from an EMBL/GenBank/DDBJ whole genome shotgun (WGS) entry which is preliminary data.</text>
</comment>
<gene>
    <name evidence="3" type="ORF">A2831_01960</name>
</gene>
<feature type="transmembrane region" description="Helical" evidence="1">
    <location>
        <begin position="182"/>
        <end position="203"/>
    </location>
</feature>
<feature type="signal peptide" evidence="2">
    <location>
        <begin position="1"/>
        <end position="26"/>
    </location>
</feature>
<keyword evidence="1" id="KW-1133">Transmembrane helix</keyword>
<sequence>MIKIIMKYVFVFLCLISALMIPQVSADTVAPGESFVYYNFYLYYDHGQLFADRDYPLKYDIIDDKFVEERITTAKPYSFKVLSIKDVILAEHAFDPQQGNPKFLKGKVLVKGPYFADAARVDFYDDTGGSALTIDVSASSFCNDDGACNKDVGEDSFNCPADCKAEPTATPPPIEGGGLSRGVLTALGGSVVAIVIWLGWLIIKKRRAGAQPSPQIS</sequence>
<feature type="chain" id="PRO_5009535401" evidence="2">
    <location>
        <begin position="27"/>
        <end position="217"/>
    </location>
</feature>
<evidence type="ECO:0000256" key="2">
    <source>
        <dbReference type="SAM" id="SignalP"/>
    </source>
</evidence>
<organism evidence="3 4">
    <name type="scientific">Candidatus Yanofskybacteria bacterium RIFCSPHIGHO2_01_FULL_44_17</name>
    <dbReference type="NCBI Taxonomy" id="1802668"/>
    <lineage>
        <taxon>Bacteria</taxon>
        <taxon>Candidatus Yanofskyibacteriota</taxon>
    </lineage>
</organism>
<keyword evidence="1" id="KW-0812">Transmembrane</keyword>
<keyword evidence="1" id="KW-0472">Membrane</keyword>
<proteinExistence type="predicted"/>
<dbReference type="Proteomes" id="UP000177507">
    <property type="component" value="Unassembled WGS sequence"/>
</dbReference>
<dbReference type="EMBL" id="MGJI01000017">
    <property type="protein sequence ID" value="OGN04784.1"/>
    <property type="molecule type" value="Genomic_DNA"/>
</dbReference>
<dbReference type="STRING" id="1802668.A2831_01960"/>
<reference evidence="3 4" key="1">
    <citation type="journal article" date="2016" name="Nat. Commun.">
        <title>Thousands of microbial genomes shed light on interconnected biogeochemical processes in an aquifer system.</title>
        <authorList>
            <person name="Anantharaman K."/>
            <person name="Brown C.T."/>
            <person name="Hug L.A."/>
            <person name="Sharon I."/>
            <person name="Castelle C.J."/>
            <person name="Probst A.J."/>
            <person name="Thomas B.C."/>
            <person name="Singh A."/>
            <person name="Wilkins M.J."/>
            <person name="Karaoz U."/>
            <person name="Brodie E.L."/>
            <person name="Williams K.H."/>
            <person name="Hubbard S.S."/>
            <person name="Banfield J.F."/>
        </authorList>
    </citation>
    <scope>NUCLEOTIDE SEQUENCE [LARGE SCALE GENOMIC DNA]</scope>
</reference>
<evidence type="ECO:0000313" key="4">
    <source>
        <dbReference type="Proteomes" id="UP000177507"/>
    </source>
</evidence>
<evidence type="ECO:0000313" key="3">
    <source>
        <dbReference type="EMBL" id="OGN04784.1"/>
    </source>
</evidence>
<name>A0A1F8EV92_9BACT</name>
<evidence type="ECO:0000256" key="1">
    <source>
        <dbReference type="SAM" id="Phobius"/>
    </source>
</evidence>
<dbReference type="AlphaFoldDB" id="A0A1F8EV92"/>
<accession>A0A1F8EV92</accession>